<keyword evidence="10" id="KW-1133">Transmembrane helix</keyword>
<keyword evidence="7" id="KW-1015">Disulfide bond</keyword>
<feature type="region of interest" description="Disordered" evidence="9">
    <location>
        <begin position="420"/>
        <end position="461"/>
    </location>
</feature>
<comment type="subcellular location">
    <subcellularLocation>
        <location evidence="1">Membrane</location>
    </subcellularLocation>
</comment>
<evidence type="ECO:0000256" key="9">
    <source>
        <dbReference type="SAM" id="MobiDB-lite"/>
    </source>
</evidence>
<accession>A0ABN7S7X6</accession>
<keyword evidence="5" id="KW-0130">Cell adhesion</keyword>
<dbReference type="InterPro" id="IPR013783">
    <property type="entry name" value="Ig-like_fold"/>
</dbReference>
<keyword evidence="6 10" id="KW-0472">Membrane</keyword>
<sequence>MRALHALGLLSALVSSQSDGDDSGSEIELETRSRTGRPIKQVRSGQDQFRDVWTTNQIVSTDTIKVGCGGYGQVAMMYLLYIKNNTLDDSVNKRKIVMQVFPSSGTAGEGYQGRVQKSSIHGSDVTFTISDLTLDDAGYYYCEIHNHGNRPTMTDLTEIVIWVQPSPPALTVDDHFWSSETTKNDTGVDYSKEQLIATCRSEGGFPAPELKFLDIQTGEVLTEKSDTKCLPNKVDKRKQDCHLQYRAIIHKSMNRRQLKCTLQHKSLRGIQQEATTTMNVWYPPFDMQMKGNLTEKTVTCSAIGHPKPVFYYRIGKTGTNIKMAEIDDFHRDPTSERYTSKAFVSQLGDLAQNEVVYCVARNDAPPELLKFQQVEELFAPEPLLGKMHWIIIAAAGGAFVICLIIIICCCCRRKDEDNTHDSYAKGRSQSKPKNNYGDHTLASNASYDYRQPSHAGPQSNVQEYLKRAASKEKLVDDYEVASAVQSNYSDYMSHVARSRQLLARSQENLADHLGVDVNEDDLQSGSGVQRADSFEPYDDHPAHDHRSKYQGQRNYHQDDDEHLYANDPQYDNNQYRDNHFCNAPRAPVILRPHNGRSNRHSYHDEIHRQKSYNNYGYSRSRLSYHDEASPPPPPRYESVNRHGDFSSPQLI</sequence>
<feature type="domain" description="CD80-like immunoglobulin C2-set" evidence="12">
    <location>
        <begin position="187"/>
        <end position="269"/>
    </location>
</feature>
<feature type="region of interest" description="Disordered" evidence="9">
    <location>
        <begin position="515"/>
        <end position="554"/>
    </location>
</feature>
<feature type="region of interest" description="Disordered" evidence="9">
    <location>
        <begin position="622"/>
        <end position="651"/>
    </location>
</feature>
<dbReference type="InterPro" id="IPR036179">
    <property type="entry name" value="Ig-like_dom_sf"/>
</dbReference>
<evidence type="ECO:0000313" key="14">
    <source>
        <dbReference type="Proteomes" id="UP001158576"/>
    </source>
</evidence>
<feature type="chain" id="PRO_5046765758" evidence="11">
    <location>
        <begin position="17"/>
        <end position="651"/>
    </location>
</feature>
<feature type="transmembrane region" description="Helical" evidence="10">
    <location>
        <begin position="387"/>
        <end position="410"/>
    </location>
</feature>
<dbReference type="Proteomes" id="UP001158576">
    <property type="component" value="Chromosome PAR"/>
</dbReference>
<evidence type="ECO:0000256" key="7">
    <source>
        <dbReference type="ARBA" id="ARBA00023157"/>
    </source>
</evidence>
<dbReference type="SUPFAM" id="SSF48726">
    <property type="entry name" value="Immunoglobulin"/>
    <property type="match status" value="1"/>
</dbReference>
<evidence type="ECO:0000313" key="13">
    <source>
        <dbReference type="EMBL" id="CAG5091551.1"/>
    </source>
</evidence>
<dbReference type="PANTHER" id="PTHR23277:SF108">
    <property type="entry name" value="FASCICLIN-3"/>
    <property type="match status" value="1"/>
</dbReference>
<dbReference type="InterPro" id="IPR051427">
    <property type="entry name" value="Nectin/Nectin-like"/>
</dbReference>
<dbReference type="Gene3D" id="2.60.40.10">
    <property type="entry name" value="Immunoglobulins"/>
    <property type="match status" value="2"/>
</dbReference>
<evidence type="ECO:0000256" key="2">
    <source>
        <dbReference type="ARBA" id="ARBA00007810"/>
    </source>
</evidence>
<dbReference type="EMBL" id="OU015568">
    <property type="protein sequence ID" value="CAG5091551.1"/>
    <property type="molecule type" value="Genomic_DNA"/>
</dbReference>
<protein>
    <submittedName>
        <fullName evidence="13">Oidioi.mRNA.OKI2018_I69.PAR.g13126.t1.cds</fullName>
    </submittedName>
</protein>
<evidence type="ECO:0000256" key="6">
    <source>
        <dbReference type="ARBA" id="ARBA00023136"/>
    </source>
</evidence>
<evidence type="ECO:0000256" key="8">
    <source>
        <dbReference type="ARBA" id="ARBA00023180"/>
    </source>
</evidence>
<evidence type="ECO:0000256" key="3">
    <source>
        <dbReference type="ARBA" id="ARBA00022729"/>
    </source>
</evidence>
<keyword evidence="10" id="KW-0812">Transmembrane</keyword>
<dbReference type="InterPro" id="IPR013162">
    <property type="entry name" value="CD80_C2-set"/>
</dbReference>
<proteinExistence type="inferred from homology"/>
<evidence type="ECO:0000256" key="10">
    <source>
        <dbReference type="SAM" id="Phobius"/>
    </source>
</evidence>
<dbReference type="PANTHER" id="PTHR23277">
    <property type="entry name" value="NECTIN-RELATED"/>
    <property type="match status" value="1"/>
</dbReference>
<keyword evidence="3 11" id="KW-0732">Signal</keyword>
<gene>
    <name evidence="13" type="ORF">OKIOD_LOCUS4684</name>
</gene>
<feature type="region of interest" description="Disordered" evidence="9">
    <location>
        <begin position="588"/>
        <end position="610"/>
    </location>
</feature>
<organism evidence="13 14">
    <name type="scientific">Oikopleura dioica</name>
    <name type="common">Tunicate</name>
    <dbReference type="NCBI Taxonomy" id="34765"/>
    <lineage>
        <taxon>Eukaryota</taxon>
        <taxon>Metazoa</taxon>
        <taxon>Chordata</taxon>
        <taxon>Tunicata</taxon>
        <taxon>Appendicularia</taxon>
        <taxon>Copelata</taxon>
        <taxon>Oikopleuridae</taxon>
        <taxon>Oikopleura</taxon>
    </lineage>
</organism>
<comment type="similarity">
    <text evidence="2">Belongs to the nectin family.</text>
</comment>
<dbReference type="Pfam" id="PF08205">
    <property type="entry name" value="C2-set_2"/>
    <property type="match status" value="1"/>
</dbReference>
<evidence type="ECO:0000256" key="4">
    <source>
        <dbReference type="ARBA" id="ARBA00022737"/>
    </source>
</evidence>
<keyword evidence="4" id="KW-0677">Repeat</keyword>
<reference evidence="13 14" key="1">
    <citation type="submission" date="2021-04" db="EMBL/GenBank/DDBJ databases">
        <authorList>
            <person name="Bliznina A."/>
        </authorList>
    </citation>
    <scope>NUCLEOTIDE SEQUENCE [LARGE SCALE GENOMIC DNA]</scope>
</reference>
<feature type="signal peptide" evidence="11">
    <location>
        <begin position="1"/>
        <end position="16"/>
    </location>
</feature>
<evidence type="ECO:0000256" key="5">
    <source>
        <dbReference type="ARBA" id="ARBA00022889"/>
    </source>
</evidence>
<evidence type="ECO:0000259" key="12">
    <source>
        <dbReference type="Pfam" id="PF08205"/>
    </source>
</evidence>
<keyword evidence="14" id="KW-1185">Reference proteome</keyword>
<name>A0ABN7S7X6_OIKDI</name>
<evidence type="ECO:0000256" key="1">
    <source>
        <dbReference type="ARBA" id="ARBA00004370"/>
    </source>
</evidence>
<evidence type="ECO:0000256" key="11">
    <source>
        <dbReference type="SAM" id="SignalP"/>
    </source>
</evidence>
<keyword evidence="8" id="KW-0325">Glycoprotein</keyword>